<proteinExistence type="predicted"/>
<evidence type="ECO:0000256" key="1">
    <source>
        <dbReference type="ARBA" id="ARBA00004651"/>
    </source>
</evidence>
<dbReference type="InterPro" id="IPR036866">
    <property type="entry name" value="RibonucZ/Hydroxyglut_hydro"/>
</dbReference>
<dbReference type="InterPro" id="IPR004797">
    <property type="entry name" value="Competence_ComEC/Rec2"/>
</dbReference>
<sequence length="742" mass="80262">MPWGRMAAAMTVAVWYGLLWPVAAGLVLALLARRRGGSAGAWLWPALTYLYAGVMLQLALDARLPEHLNGEELVFVGRVVSLPETRGGVHYGEAGINQIARLEGRVSAPPGRWPGRHRLRVSYWNPDPPLRAGEWIRARLRPHVPRGTYNEAGFDAERYFLAEGIDARATVRAVEARWGGGGLPGWRQAISDRIAGHLATSPYGAAVIPALVVADRRGLPAPVWDLFRDTGTAHLLAISGLHLTLVSGMVWWLGRVLFGPLCQWLCGPLRRLPLALLAWPPAVAAAWGYAALAGFSLPTQRAALMISVLALAVCRRRPRPPLEILALALCVVLLRDPLAALSASLWLSFGAVLAILLIARTGGPWLWIGLPLMMAVISAVLFDSWHWTSPVANAVLVPLFSLLIVPLSLTGALLDWPALSLAAATGVEGAVALMTVLARFTPGTPPLLTGMAAAALLLAVALATLRAWPWPRRMLPLLMVPWLWPQSSAPPPGQLRMTVFDVGQGQAVALRTHEHLVLYDTGPAWPGGSAGSSVLEPWLRRQRLRPLITIVSHGDLDHAGGLRDLREPGLLLSGEPDRSAGAAPCQAGQSWILDGVTFRFLWPRDRAWQGNDASCVLWVEAGPHRVLLTGDITHQVEYRLLNQVAPVTVLVLSHHGSGTGTSRAWVSRLQPRWAVASAGYANRFGHPAPAVLERLEAAGVTVLRTDRAGMIEFQLGATDNAAPITRWRDDHGRPWHGPGGFW</sequence>
<dbReference type="CDD" id="cd07731">
    <property type="entry name" value="ComA-like_MBL-fold"/>
    <property type="match status" value="1"/>
</dbReference>
<dbReference type="Proteomes" id="UP001107961">
    <property type="component" value="Unassembled WGS sequence"/>
</dbReference>
<dbReference type="SUPFAM" id="SSF56281">
    <property type="entry name" value="Metallo-hydrolase/oxidoreductase"/>
    <property type="match status" value="1"/>
</dbReference>
<feature type="transmembrane region" description="Helical" evidence="6">
    <location>
        <begin position="235"/>
        <end position="254"/>
    </location>
</feature>
<feature type="transmembrane region" description="Helical" evidence="6">
    <location>
        <begin position="394"/>
        <end position="414"/>
    </location>
</feature>
<evidence type="ECO:0000313" key="9">
    <source>
        <dbReference type="Proteomes" id="UP001107961"/>
    </source>
</evidence>
<evidence type="ECO:0000256" key="2">
    <source>
        <dbReference type="ARBA" id="ARBA00022475"/>
    </source>
</evidence>
<dbReference type="InterPro" id="IPR025405">
    <property type="entry name" value="DUF4131"/>
</dbReference>
<dbReference type="PANTHER" id="PTHR30619:SF1">
    <property type="entry name" value="RECOMBINATION PROTEIN 2"/>
    <property type="match status" value="1"/>
</dbReference>
<organism evidence="8 9">
    <name type="scientific">Alloalcanivorax xenomutans</name>
    <dbReference type="NCBI Taxonomy" id="1094342"/>
    <lineage>
        <taxon>Bacteria</taxon>
        <taxon>Pseudomonadati</taxon>
        <taxon>Pseudomonadota</taxon>
        <taxon>Gammaproteobacteria</taxon>
        <taxon>Oceanospirillales</taxon>
        <taxon>Alcanivoracaceae</taxon>
        <taxon>Alloalcanivorax</taxon>
    </lineage>
</organism>
<feature type="domain" description="Metallo-beta-lactamase" evidence="7">
    <location>
        <begin position="504"/>
        <end position="680"/>
    </location>
</feature>
<dbReference type="InterPro" id="IPR052159">
    <property type="entry name" value="Competence_DNA_uptake"/>
</dbReference>
<dbReference type="InterPro" id="IPR004477">
    <property type="entry name" value="ComEC_N"/>
</dbReference>
<dbReference type="KEGG" id="axe:P40_13285"/>
<feature type="transmembrane region" description="Helical" evidence="6">
    <location>
        <begin position="421"/>
        <end position="441"/>
    </location>
</feature>
<evidence type="ECO:0000256" key="6">
    <source>
        <dbReference type="SAM" id="Phobius"/>
    </source>
</evidence>
<feature type="transmembrane region" description="Helical" evidence="6">
    <location>
        <begin position="447"/>
        <end position="468"/>
    </location>
</feature>
<reference evidence="8" key="1">
    <citation type="submission" date="2022-01" db="EMBL/GenBank/DDBJ databases">
        <authorList>
            <person name="Karlyshev A.V."/>
            <person name="Jaspars M."/>
        </authorList>
    </citation>
    <scope>NUCLEOTIDE SEQUENCE</scope>
    <source>
        <strain evidence="8">AGSA3-2</strain>
    </source>
</reference>
<dbReference type="InterPro" id="IPR035681">
    <property type="entry name" value="ComA-like_MBL"/>
</dbReference>
<keyword evidence="9" id="KW-1185">Reference proteome</keyword>
<keyword evidence="3 6" id="KW-0812">Transmembrane</keyword>
<evidence type="ECO:0000256" key="5">
    <source>
        <dbReference type="ARBA" id="ARBA00023136"/>
    </source>
</evidence>
<feature type="transmembrane region" description="Helical" evidence="6">
    <location>
        <begin position="365"/>
        <end position="382"/>
    </location>
</feature>
<feature type="transmembrane region" description="Helical" evidence="6">
    <location>
        <begin position="42"/>
        <end position="60"/>
    </location>
</feature>
<dbReference type="InterPro" id="IPR001279">
    <property type="entry name" value="Metallo-B-lactamas"/>
</dbReference>
<dbReference type="GO" id="GO:0030420">
    <property type="term" value="P:establishment of competence for transformation"/>
    <property type="evidence" value="ECO:0007669"/>
    <property type="project" value="InterPro"/>
</dbReference>
<dbReference type="Pfam" id="PF13567">
    <property type="entry name" value="DUF4131"/>
    <property type="match status" value="1"/>
</dbReference>
<evidence type="ECO:0000256" key="4">
    <source>
        <dbReference type="ARBA" id="ARBA00022989"/>
    </source>
</evidence>
<dbReference type="RefSeq" id="WP_080531167.1">
    <property type="nucleotide sequence ID" value="NZ_CP012331.1"/>
</dbReference>
<feature type="transmembrane region" description="Helical" evidence="6">
    <location>
        <begin position="274"/>
        <end position="295"/>
    </location>
</feature>
<dbReference type="Pfam" id="PF03772">
    <property type="entry name" value="Competence"/>
    <property type="match status" value="1"/>
</dbReference>
<dbReference type="NCBIfam" id="TIGR00361">
    <property type="entry name" value="ComEC_Rec2"/>
    <property type="match status" value="1"/>
</dbReference>
<dbReference type="Pfam" id="PF00753">
    <property type="entry name" value="Lactamase_B"/>
    <property type="match status" value="1"/>
</dbReference>
<gene>
    <name evidence="8" type="ORF">LZG35_04845</name>
</gene>
<dbReference type="SMART" id="SM00849">
    <property type="entry name" value="Lactamase_B"/>
    <property type="match status" value="1"/>
</dbReference>
<keyword evidence="2" id="KW-1003">Cell membrane</keyword>
<dbReference type="AlphaFoldDB" id="A0A9Q3W4K2"/>
<feature type="transmembrane region" description="Helical" evidence="6">
    <location>
        <begin position="338"/>
        <end position="358"/>
    </location>
</feature>
<protein>
    <submittedName>
        <fullName evidence="8">DNA internalization-related competence protein ComEC/Rec2</fullName>
    </submittedName>
</protein>
<dbReference type="GO" id="GO:0005886">
    <property type="term" value="C:plasma membrane"/>
    <property type="evidence" value="ECO:0007669"/>
    <property type="project" value="UniProtKB-SubCell"/>
</dbReference>
<evidence type="ECO:0000256" key="3">
    <source>
        <dbReference type="ARBA" id="ARBA00022692"/>
    </source>
</evidence>
<accession>A0A9Q3W4K2</accession>
<comment type="subcellular location">
    <subcellularLocation>
        <location evidence="1">Cell membrane</location>
        <topology evidence="1">Multi-pass membrane protein</topology>
    </subcellularLocation>
</comment>
<comment type="caution">
    <text evidence="8">The sequence shown here is derived from an EMBL/GenBank/DDBJ whole genome shotgun (WGS) entry which is preliminary data.</text>
</comment>
<evidence type="ECO:0000259" key="7">
    <source>
        <dbReference type="SMART" id="SM00849"/>
    </source>
</evidence>
<dbReference type="Gene3D" id="3.60.15.10">
    <property type="entry name" value="Ribonuclease Z/Hydroxyacylglutathione hydrolase-like"/>
    <property type="match status" value="2"/>
</dbReference>
<evidence type="ECO:0000313" key="8">
    <source>
        <dbReference type="EMBL" id="MCE7507953.1"/>
    </source>
</evidence>
<feature type="transmembrane region" description="Helical" evidence="6">
    <location>
        <begin position="6"/>
        <end position="30"/>
    </location>
</feature>
<keyword evidence="4 6" id="KW-1133">Transmembrane helix</keyword>
<name>A0A9Q3W4K2_9GAMM</name>
<dbReference type="NCBIfam" id="TIGR00360">
    <property type="entry name" value="ComEC_N-term"/>
    <property type="match status" value="1"/>
</dbReference>
<dbReference type="PANTHER" id="PTHR30619">
    <property type="entry name" value="DNA INTERNALIZATION/COMPETENCE PROTEIN COMEC/REC2"/>
    <property type="match status" value="1"/>
</dbReference>
<keyword evidence="5 6" id="KW-0472">Membrane</keyword>
<dbReference type="EMBL" id="JAJVKT010000004">
    <property type="protein sequence ID" value="MCE7507953.1"/>
    <property type="molecule type" value="Genomic_DNA"/>
</dbReference>